<dbReference type="GO" id="GO:0016705">
    <property type="term" value="F:oxidoreductase activity, acting on paired donors, with incorporation or reduction of molecular oxygen"/>
    <property type="evidence" value="ECO:0007669"/>
    <property type="project" value="InterPro"/>
</dbReference>
<keyword evidence="5" id="KW-1185">Reference proteome</keyword>
<keyword evidence="2" id="KW-0479">Metal-binding</keyword>
<comment type="similarity">
    <text evidence="1">Belongs to the cytochrome P450 family.</text>
</comment>
<dbReference type="AlphaFoldDB" id="A0A2V1EE69"/>
<keyword evidence="2" id="KW-0408">Iron</keyword>
<dbReference type="PANTHER" id="PTHR24305">
    <property type="entry name" value="CYTOCHROME P450"/>
    <property type="match status" value="1"/>
</dbReference>
<comment type="cofactor">
    <cofactor evidence="2">
        <name>heme</name>
        <dbReference type="ChEBI" id="CHEBI:30413"/>
    </cofactor>
</comment>
<accession>A0A2V1EE69</accession>
<sequence length="563" mass="63392">MLDYLIAIVGLYLGYSFICLELNYRRASSMGIPLVRVPVDPLNIPFQVFEPHLFALLDLLPSGVLPNFVPYLRRGWFFLDKADSHLRYGPMFAIVTPRGIHVQICDSEVIHDMFSRRLDFVRPVENYKLLEIYGPCISTANAENWPRHRKVLATPFNENIMKFVWSESLSQTKQMLHTWTTGASTTHGIISVAKDTRTLSLDVLAATGFRQSFSFQSSSDDDGGAGTNTASSYRDALSTVLDNAILLMLIPRRYLSLPFVPQSLQRIGKAAEEFKKHMERMLVDETAAHKQGKTGAGGLMTSFVKALNNHNANPDSEGSKKQSPGLLVDEIFGNIFVINFAGHDTTANTLAFSMYLLATTPDVQNWVGEEVQRFVAKDDEWDYERLFPQLLRCRAVLMETLRLFPPIVSLPKQTNSSPQEIMLENRRVVIPANTSTSPCVIAAHTHPKYWPNPLKWNPSRWIKTGDDGTEDLITPPRDTFFPWSDGAQNCPGAKFSQVEFVAVLALLMQAHRLSVVKNDGETGEQMTERVRKVVEDCDLQLLLRMRDADRVKLRCSPLTQVAV</sequence>
<dbReference type="Pfam" id="PF00067">
    <property type="entry name" value="p450"/>
    <property type="match status" value="1"/>
</dbReference>
<evidence type="ECO:0000313" key="5">
    <source>
        <dbReference type="Proteomes" id="UP000244855"/>
    </source>
</evidence>
<dbReference type="InterPro" id="IPR002401">
    <property type="entry name" value="Cyt_P450_E_grp-I"/>
</dbReference>
<evidence type="ECO:0000313" key="4">
    <source>
        <dbReference type="EMBL" id="PVI08696.1"/>
    </source>
</evidence>
<dbReference type="PRINTS" id="PR00463">
    <property type="entry name" value="EP450I"/>
</dbReference>
<organism evidence="4 5">
    <name type="scientific">Periconia macrospinosa</name>
    <dbReference type="NCBI Taxonomy" id="97972"/>
    <lineage>
        <taxon>Eukaryota</taxon>
        <taxon>Fungi</taxon>
        <taxon>Dikarya</taxon>
        <taxon>Ascomycota</taxon>
        <taxon>Pezizomycotina</taxon>
        <taxon>Dothideomycetes</taxon>
        <taxon>Pleosporomycetidae</taxon>
        <taxon>Pleosporales</taxon>
        <taxon>Massarineae</taxon>
        <taxon>Periconiaceae</taxon>
        <taxon>Periconia</taxon>
    </lineage>
</organism>
<keyword evidence="3" id="KW-0812">Transmembrane</keyword>
<proteinExistence type="inferred from homology"/>
<name>A0A2V1EE69_9PLEO</name>
<protein>
    <submittedName>
        <fullName evidence="4">Cytochrome P450</fullName>
    </submittedName>
</protein>
<evidence type="ECO:0000256" key="2">
    <source>
        <dbReference type="PIRSR" id="PIRSR602401-1"/>
    </source>
</evidence>
<evidence type="ECO:0000256" key="3">
    <source>
        <dbReference type="SAM" id="Phobius"/>
    </source>
</evidence>
<dbReference type="PANTHER" id="PTHR24305:SF166">
    <property type="entry name" value="CYTOCHROME P450 12A4, MITOCHONDRIAL-RELATED"/>
    <property type="match status" value="1"/>
</dbReference>
<dbReference type="InterPro" id="IPR036396">
    <property type="entry name" value="Cyt_P450_sf"/>
</dbReference>
<dbReference type="STRING" id="97972.A0A2V1EE69"/>
<evidence type="ECO:0000256" key="1">
    <source>
        <dbReference type="ARBA" id="ARBA00010617"/>
    </source>
</evidence>
<dbReference type="PRINTS" id="PR00385">
    <property type="entry name" value="P450"/>
</dbReference>
<dbReference type="GO" id="GO:0004497">
    <property type="term" value="F:monooxygenase activity"/>
    <property type="evidence" value="ECO:0007669"/>
    <property type="project" value="InterPro"/>
</dbReference>
<dbReference type="Gene3D" id="1.10.630.10">
    <property type="entry name" value="Cytochrome P450"/>
    <property type="match status" value="1"/>
</dbReference>
<keyword evidence="2" id="KW-0349">Heme</keyword>
<dbReference type="InterPro" id="IPR050121">
    <property type="entry name" value="Cytochrome_P450_monoxygenase"/>
</dbReference>
<dbReference type="CDD" id="cd11070">
    <property type="entry name" value="CYP56-like"/>
    <property type="match status" value="1"/>
</dbReference>
<dbReference type="Proteomes" id="UP000244855">
    <property type="component" value="Unassembled WGS sequence"/>
</dbReference>
<feature type="binding site" description="axial binding residue" evidence="2">
    <location>
        <position position="490"/>
    </location>
    <ligand>
        <name>heme</name>
        <dbReference type="ChEBI" id="CHEBI:30413"/>
    </ligand>
    <ligandPart>
        <name>Fe</name>
        <dbReference type="ChEBI" id="CHEBI:18248"/>
    </ligandPart>
</feature>
<keyword evidence="3" id="KW-0472">Membrane</keyword>
<keyword evidence="3" id="KW-1133">Transmembrane helix</keyword>
<dbReference type="EMBL" id="KZ805300">
    <property type="protein sequence ID" value="PVI08696.1"/>
    <property type="molecule type" value="Genomic_DNA"/>
</dbReference>
<dbReference type="GO" id="GO:0005506">
    <property type="term" value="F:iron ion binding"/>
    <property type="evidence" value="ECO:0007669"/>
    <property type="project" value="InterPro"/>
</dbReference>
<gene>
    <name evidence="4" type="ORF">DM02DRAFT_578929</name>
</gene>
<dbReference type="SUPFAM" id="SSF48264">
    <property type="entry name" value="Cytochrome P450"/>
    <property type="match status" value="1"/>
</dbReference>
<dbReference type="OrthoDB" id="1470350at2759"/>
<feature type="transmembrane region" description="Helical" evidence="3">
    <location>
        <begin position="6"/>
        <end position="24"/>
    </location>
</feature>
<reference evidence="4 5" key="1">
    <citation type="journal article" date="2018" name="Sci. Rep.">
        <title>Comparative genomics provides insights into the lifestyle and reveals functional heterogeneity of dark septate endophytic fungi.</title>
        <authorList>
            <person name="Knapp D.G."/>
            <person name="Nemeth J.B."/>
            <person name="Barry K."/>
            <person name="Hainaut M."/>
            <person name="Henrissat B."/>
            <person name="Johnson J."/>
            <person name="Kuo A."/>
            <person name="Lim J.H.P."/>
            <person name="Lipzen A."/>
            <person name="Nolan M."/>
            <person name="Ohm R.A."/>
            <person name="Tamas L."/>
            <person name="Grigoriev I.V."/>
            <person name="Spatafora J.W."/>
            <person name="Nagy L.G."/>
            <person name="Kovacs G.M."/>
        </authorList>
    </citation>
    <scope>NUCLEOTIDE SEQUENCE [LARGE SCALE GENOMIC DNA]</scope>
    <source>
        <strain evidence="4 5">DSE2036</strain>
    </source>
</reference>
<dbReference type="GO" id="GO:0020037">
    <property type="term" value="F:heme binding"/>
    <property type="evidence" value="ECO:0007669"/>
    <property type="project" value="InterPro"/>
</dbReference>
<dbReference type="InterPro" id="IPR001128">
    <property type="entry name" value="Cyt_P450"/>
</dbReference>